<dbReference type="GO" id="GO:0045202">
    <property type="term" value="C:synapse"/>
    <property type="evidence" value="ECO:0007669"/>
    <property type="project" value="GOC"/>
</dbReference>
<evidence type="ECO:0000256" key="4">
    <source>
        <dbReference type="ARBA" id="ARBA00023136"/>
    </source>
</evidence>
<dbReference type="GO" id="GO:0055064">
    <property type="term" value="P:chloride ion homeostasis"/>
    <property type="evidence" value="ECO:0007669"/>
    <property type="project" value="TreeGrafter"/>
</dbReference>
<keyword evidence="2 5" id="KW-0812">Transmembrane</keyword>
<evidence type="ECO:0000313" key="7">
    <source>
        <dbReference type="Proteomes" id="UP000225706"/>
    </source>
</evidence>
<feature type="transmembrane region" description="Helical" evidence="5">
    <location>
        <begin position="80"/>
        <end position="101"/>
    </location>
</feature>
<evidence type="ECO:0000313" key="6">
    <source>
        <dbReference type="EMBL" id="PFX11615.1"/>
    </source>
</evidence>
<keyword evidence="3 5" id="KW-1133">Transmembrane helix</keyword>
<keyword evidence="7" id="KW-1185">Reference proteome</keyword>
<comment type="caution">
    <text evidence="6">The sequence shown here is derived from an EMBL/GenBank/DDBJ whole genome shotgun (WGS) entry which is preliminary data.</text>
</comment>
<protein>
    <submittedName>
        <fullName evidence="6">Solute carrier family 12 member 6</fullName>
    </submittedName>
</protein>
<dbReference type="GO" id="GO:0055075">
    <property type="term" value="P:potassium ion homeostasis"/>
    <property type="evidence" value="ECO:0007669"/>
    <property type="project" value="TreeGrafter"/>
</dbReference>
<evidence type="ECO:0000256" key="1">
    <source>
        <dbReference type="ARBA" id="ARBA00004141"/>
    </source>
</evidence>
<feature type="transmembrane region" description="Helical" evidence="5">
    <location>
        <begin position="52"/>
        <end position="73"/>
    </location>
</feature>
<organism evidence="6 7">
    <name type="scientific">Stylophora pistillata</name>
    <name type="common">Smooth cauliflower coral</name>
    <dbReference type="NCBI Taxonomy" id="50429"/>
    <lineage>
        <taxon>Eukaryota</taxon>
        <taxon>Metazoa</taxon>
        <taxon>Cnidaria</taxon>
        <taxon>Anthozoa</taxon>
        <taxon>Hexacorallia</taxon>
        <taxon>Scleractinia</taxon>
        <taxon>Astrocoeniina</taxon>
        <taxon>Pocilloporidae</taxon>
        <taxon>Stylophora</taxon>
    </lineage>
</organism>
<dbReference type="STRING" id="50429.A0A2B4R5Q8"/>
<dbReference type="OrthoDB" id="2020542at2759"/>
<evidence type="ECO:0000256" key="5">
    <source>
        <dbReference type="SAM" id="Phobius"/>
    </source>
</evidence>
<dbReference type="InterPro" id="IPR004842">
    <property type="entry name" value="SLC12A_fam"/>
</dbReference>
<accession>A0A2B4R5Q8</accession>
<gene>
    <name evidence="6" type="primary">SLC12A6</name>
    <name evidence="6" type="ORF">AWC38_SpisGene24578</name>
</gene>
<dbReference type="AlphaFoldDB" id="A0A2B4R5Q8"/>
<reference evidence="7" key="1">
    <citation type="journal article" date="2017" name="bioRxiv">
        <title>Comparative analysis of the genomes of Stylophora pistillata and Acropora digitifera provides evidence for extensive differences between species of corals.</title>
        <authorList>
            <person name="Voolstra C.R."/>
            <person name="Li Y."/>
            <person name="Liew Y.J."/>
            <person name="Baumgarten S."/>
            <person name="Zoccola D."/>
            <person name="Flot J.-F."/>
            <person name="Tambutte S."/>
            <person name="Allemand D."/>
            <person name="Aranda M."/>
        </authorList>
    </citation>
    <scope>NUCLEOTIDE SEQUENCE [LARGE SCALE GENOMIC DNA]</scope>
</reference>
<dbReference type="GO" id="GO:0005886">
    <property type="term" value="C:plasma membrane"/>
    <property type="evidence" value="ECO:0007669"/>
    <property type="project" value="TreeGrafter"/>
</dbReference>
<evidence type="ECO:0000256" key="2">
    <source>
        <dbReference type="ARBA" id="ARBA00022692"/>
    </source>
</evidence>
<dbReference type="PANTHER" id="PTHR11827:SF73">
    <property type="entry name" value="KAZACHOC, ISOFORM G"/>
    <property type="match status" value="1"/>
</dbReference>
<dbReference type="GO" id="GO:0006884">
    <property type="term" value="P:cell volume homeostasis"/>
    <property type="evidence" value="ECO:0007669"/>
    <property type="project" value="TreeGrafter"/>
</dbReference>
<dbReference type="GO" id="GO:0007268">
    <property type="term" value="P:chemical synaptic transmission"/>
    <property type="evidence" value="ECO:0007669"/>
    <property type="project" value="TreeGrafter"/>
</dbReference>
<dbReference type="GO" id="GO:1990573">
    <property type="term" value="P:potassium ion import across plasma membrane"/>
    <property type="evidence" value="ECO:0007669"/>
    <property type="project" value="TreeGrafter"/>
</dbReference>
<dbReference type="PANTHER" id="PTHR11827">
    <property type="entry name" value="SOLUTE CARRIER FAMILY 12, CATION COTRANSPORTERS"/>
    <property type="match status" value="1"/>
</dbReference>
<feature type="transmembrane region" description="Helical" evidence="5">
    <location>
        <begin position="21"/>
        <end position="46"/>
    </location>
</feature>
<dbReference type="GO" id="GO:0015379">
    <property type="term" value="F:potassium:chloride symporter activity"/>
    <property type="evidence" value="ECO:0007669"/>
    <property type="project" value="TreeGrafter"/>
</dbReference>
<feature type="non-terminal residue" evidence="6">
    <location>
        <position position="1"/>
    </location>
</feature>
<dbReference type="EMBL" id="LSMT01002117">
    <property type="protein sequence ID" value="PFX11615.1"/>
    <property type="molecule type" value="Genomic_DNA"/>
</dbReference>
<dbReference type="Proteomes" id="UP000225706">
    <property type="component" value="Unassembled WGS sequence"/>
</dbReference>
<name>A0A2B4R5Q8_STYPI</name>
<sequence>ATKMGTLMGVYLPTIENIKGVILFIRLSWIVGIAGTLQAFLIVFIWCCCTMLTAISMSAIATNGVVPVVFIGVKYVNKCASLFLVCVLFSILAIYLGFFSAHAREMPRICLLGDKLLASNSYHECARNDTLLNVTYGNDEIFWRKNLLSDVVGVPGIPSGLFVDNWNSQYLKKDEVSPGVQAGEYQGEVRSDISTSFFILLAIFFPSVTDR</sequence>
<evidence type="ECO:0000256" key="3">
    <source>
        <dbReference type="ARBA" id="ARBA00022989"/>
    </source>
</evidence>
<proteinExistence type="predicted"/>
<comment type="subcellular location">
    <subcellularLocation>
        <location evidence="1">Membrane</location>
        <topology evidence="1">Multi-pass membrane protein</topology>
    </subcellularLocation>
</comment>
<keyword evidence="4 5" id="KW-0472">Membrane</keyword>